<dbReference type="STRING" id="1108044.GOOTI_093_00390"/>
<dbReference type="Pfam" id="PF13476">
    <property type="entry name" value="AAA_23"/>
    <property type="match status" value="1"/>
</dbReference>
<dbReference type="GO" id="GO:0016887">
    <property type="term" value="F:ATP hydrolysis activity"/>
    <property type="evidence" value="ECO:0007669"/>
    <property type="project" value="InterPro"/>
</dbReference>
<dbReference type="PANTHER" id="PTHR32114">
    <property type="entry name" value="ABC TRANSPORTER ABCH.3"/>
    <property type="match status" value="1"/>
</dbReference>
<comment type="caution">
    <text evidence="6">The sequence shown here is derived from an EMBL/GenBank/DDBJ whole genome shotgun (WGS) entry which is preliminary data.</text>
</comment>
<evidence type="ECO:0000256" key="3">
    <source>
        <dbReference type="ARBA" id="ARBA00013368"/>
    </source>
</evidence>
<evidence type="ECO:0000256" key="1">
    <source>
        <dbReference type="ARBA" id="ARBA00006930"/>
    </source>
</evidence>
<feature type="coiled-coil region" evidence="4">
    <location>
        <begin position="233"/>
        <end position="300"/>
    </location>
</feature>
<protein>
    <recommendedName>
        <fullName evidence="3">Nuclease SbcCD subunit C</fullName>
    </recommendedName>
</protein>
<keyword evidence="7" id="KW-1185">Reference proteome</keyword>
<keyword evidence="4" id="KW-0175">Coiled coil</keyword>
<comment type="similarity">
    <text evidence="1">Belongs to the SMC family. SbcC subfamily.</text>
</comment>
<feature type="domain" description="Rad50/SbcC-type AAA" evidence="5">
    <location>
        <begin position="2"/>
        <end position="174"/>
    </location>
</feature>
<dbReference type="GO" id="GO:0006302">
    <property type="term" value="P:double-strand break repair"/>
    <property type="evidence" value="ECO:0007669"/>
    <property type="project" value="InterPro"/>
</dbReference>
<evidence type="ECO:0000259" key="5">
    <source>
        <dbReference type="Pfam" id="PF13476"/>
    </source>
</evidence>
<gene>
    <name evidence="6" type="primary">sbcC</name>
    <name evidence="6" type="ORF">GOOTI_093_00390</name>
</gene>
<organism evidence="6 7">
    <name type="scientific">Gordonia otitidis (strain DSM 44809 / CCUG 52243 / JCM 12355 / NBRC 100426 / IFM 10032)</name>
    <dbReference type="NCBI Taxonomy" id="1108044"/>
    <lineage>
        <taxon>Bacteria</taxon>
        <taxon>Bacillati</taxon>
        <taxon>Actinomycetota</taxon>
        <taxon>Actinomycetes</taxon>
        <taxon>Mycobacteriales</taxon>
        <taxon>Gordoniaceae</taxon>
        <taxon>Gordonia</taxon>
    </lineage>
</organism>
<sequence length="982" mass="105791">MCAFGPFADDVTVDFDALAEDGLFLLHGQTGAGKTTILDAVAFALFGRVPGARHDAKRLHSDHASAQQVPEVELEATISGRRLRIVRSPEYHRPKKRGTGTTKVQAKATLDWIDGSGVPLTRLPEIGEVIASLLGMSAEQFFQVVLLPQGDFSRFLRAANEDREALLQRLFDTERFGDVEEWLRDHARAGNAALDEKEATLGRIAAQVAALAETETPVEPDMDWAQGCLDAARESHEREVLRLSSVRAELERAQDTYDRGTSLMRDRQRGLAARSKIDQLEAASAELHRAETDLAAARRAAPVVPLMVDHRDALEALERSLARCAGSESALFALPEAVALHGCTDGELEGAADTWAAESVRLEPLARRVDERPTIVADIAAVEREIATATARVDDIDAALTAMPARKAGAIDALGAARDQRAQLEMLRGRVEKVETVDLALGQREELTQTIERAERRLHDAREAHNDARSHLLDLRERRLTGMAAELASQLVDGEPCVVCGSSLHPAPTTASPEARVSDVDERAASEIEQRAADDVAATRSSLGTYLERRANLDSIIGGASREGIAAERADAAARLATAERVAGSIDDLQREVDDLDAQAQRLTAERGEQQSARASASTRLDALRAELTSLDDEVAQATGGRVSVAARREELAEVCRATTSVRDDRAEVIRSRERLERTARRLAEACADAGLVDEEAVRAAMATPEQMEIWESSLRRAHGLRSEAQATLDDDDVRAALAAEPVDVDALAAAVDNARQRHDTAAGAEAVAGRRVSGLADHVAQYWEALSAIEPVRAKQLELRELAELVSGRGQNARRMTLRSYVLAARLEEVLVAASVRLRQMSAGRYEFAHTDAGGPRGRRGGLGIEVRDEYTGATRAATTLSGGETFFASLALALGLADVVSAESGGRVLDTMFIDEGFGTLDPESLDLVMGVLDELRSGGRVVGVVSHVDELRARIPSQLQVLRGEAGSSVKVRTLAASG</sequence>
<dbReference type="Gene3D" id="3.40.50.300">
    <property type="entry name" value="P-loop containing nucleotide triphosphate hydrolases"/>
    <property type="match status" value="2"/>
</dbReference>
<evidence type="ECO:0000313" key="6">
    <source>
        <dbReference type="EMBL" id="GAB34112.1"/>
    </source>
</evidence>
<feature type="coiled-coil region" evidence="4">
    <location>
        <begin position="579"/>
        <end position="634"/>
    </location>
</feature>
<dbReference type="SUPFAM" id="SSF52540">
    <property type="entry name" value="P-loop containing nucleoside triphosphate hydrolases"/>
    <property type="match status" value="1"/>
</dbReference>
<evidence type="ECO:0000256" key="4">
    <source>
        <dbReference type="SAM" id="Coils"/>
    </source>
</evidence>
<feature type="coiled-coil region" evidence="4">
    <location>
        <begin position="437"/>
        <end position="471"/>
    </location>
</feature>
<proteinExistence type="inferred from homology"/>
<comment type="subunit">
    <text evidence="2">Heterodimer of SbcC and SbcD.</text>
</comment>
<dbReference type="InterPro" id="IPR038729">
    <property type="entry name" value="Rad50/SbcC_AAA"/>
</dbReference>
<dbReference type="PANTHER" id="PTHR32114:SF2">
    <property type="entry name" value="ABC TRANSPORTER ABCH.3"/>
    <property type="match status" value="1"/>
</dbReference>
<dbReference type="Proteomes" id="UP000005038">
    <property type="component" value="Unassembled WGS sequence"/>
</dbReference>
<evidence type="ECO:0000256" key="2">
    <source>
        <dbReference type="ARBA" id="ARBA00011322"/>
    </source>
</evidence>
<dbReference type="InterPro" id="IPR027417">
    <property type="entry name" value="P-loop_NTPase"/>
</dbReference>
<reference evidence="6" key="1">
    <citation type="submission" date="2012-02" db="EMBL/GenBank/DDBJ databases">
        <title>Whole genome shotgun sequence of Gordonia otitidis NBRC 100426.</title>
        <authorList>
            <person name="Yoshida I."/>
            <person name="Hosoyama A."/>
            <person name="Tsuchikane K."/>
            <person name="Katsumata H."/>
            <person name="Yamazaki S."/>
            <person name="Fujita N."/>
        </authorList>
    </citation>
    <scope>NUCLEOTIDE SEQUENCE [LARGE SCALE GENOMIC DNA]</scope>
    <source>
        <strain evidence="6">NBRC 100426</strain>
    </source>
</reference>
<evidence type="ECO:0000313" key="7">
    <source>
        <dbReference type="Proteomes" id="UP000005038"/>
    </source>
</evidence>
<name>H5TKV4_GORO1</name>
<dbReference type="Pfam" id="PF13558">
    <property type="entry name" value="SbcC_Walker_B"/>
    <property type="match status" value="1"/>
</dbReference>
<accession>H5TKV4</accession>
<dbReference type="AlphaFoldDB" id="H5TKV4"/>
<dbReference type="EMBL" id="BAFB01000093">
    <property type="protein sequence ID" value="GAB34112.1"/>
    <property type="molecule type" value="Genomic_DNA"/>
</dbReference>